<dbReference type="Pfam" id="PF11239">
    <property type="entry name" value="DUF3040"/>
    <property type="match status" value="1"/>
</dbReference>
<name>A0A1G6NYG3_9MICO</name>
<feature type="compositionally biased region" description="Polar residues" evidence="1">
    <location>
        <begin position="109"/>
        <end position="129"/>
    </location>
</feature>
<accession>A0A1G6NYG3</accession>
<evidence type="ECO:0008006" key="5">
    <source>
        <dbReference type="Google" id="ProtNLM"/>
    </source>
</evidence>
<dbReference type="Proteomes" id="UP000199039">
    <property type="component" value="Unassembled WGS sequence"/>
</dbReference>
<feature type="transmembrane region" description="Helical" evidence="2">
    <location>
        <begin position="78"/>
        <end position="96"/>
    </location>
</feature>
<evidence type="ECO:0000313" key="3">
    <source>
        <dbReference type="EMBL" id="SDC72316.1"/>
    </source>
</evidence>
<reference evidence="3 4" key="1">
    <citation type="submission" date="2016-09" db="EMBL/GenBank/DDBJ databases">
        <authorList>
            <person name="Capua I."/>
            <person name="De Benedictis P."/>
            <person name="Joannis T."/>
            <person name="Lombin L.H."/>
            <person name="Cattoli G."/>
        </authorList>
    </citation>
    <scope>NUCLEOTIDE SEQUENCE [LARGE SCALE GENOMIC DNA]</scope>
    <source>
        <strain evidence="3 4">ISLP-3</strain>
    </source>
</reference>
<protein>
    <recommendedName>
        <fullName evidence="5">DUF3040 domain-containing protein</fullName>
    </recommendedName>
</protein>
<dbReference type="EMBL" id="FMYH01000003">
    <property type="protein sequence ID" value="SDC72316.1"/>
    <property type="molecule type" value="Genomic_DNA"/>
</dbReference>
<dbReference type="InterPro" id="IPR021401">
    <property type="entry name" value="DUF3040"/>
</dbReference>
<evidence type="ECO:0000256" key="1">
    <source>
        <dbReference type="SAM" id="MobiDB-lite"/>
    </source>
</evidence>
<proteinExistence type="predicted"/>
<feature type="transmembrane region" description="Helical" evidence="2">
    <location>
        <begin position="54"/>
        <end position="72"/>
    </location>
</feature>
<gene>
    <name evidence="3" type="ORF">SAMN05216410_2250</name>
</gene>
<dbReference type="AlphaFoldDB" id="A0A1G6NYG3"/>
<keyword evidence="2" id="KW-1133">Transmembrane helix</keyword>
<keyword evidence="4" id="KW-1185">Reference proteome</keyword>
<keyword evidence="2" id="KW-0812">Transmembrane</keyword>
<organism evidence="3 4">
    <name type="scientific">Sanguibacter gelidistatuariae</name>
    <dbReference type="NCBI Taxonomy" id="1814289"/>
    <lineage>
        <taxon>Bacteria</taxon>
        <taxon>Bacillati</taxon>
        <taxon>Actinomycetota</taxon>
        <taxon>Actinomycetes</taxon>
        <taxon>Micrococcales</taxon>
        <taxon>Sanguibacteraceae</taxon>
        <taxon>Sanguibacter</taxon>
    </lineage>
</organism>
<feature type="compositionally biased region" description="Basic and acidic residues" evidence="1">
    <location>
        <begin position="145"/>
        <end position="157"/>
    </location>
</feature>
<keyword evidence="2" id="KW-0472">Membrane</keyword>
<evidence type="ECO:0000313" key="4">
    <source>
        <dbReference type="Proteomes" id="UP000199039"/>
    </source>
</evidence>
<dbReference type="STRING" id="1814289.SAMN05216410_2250"/>
<feature type="region of interest" description="Disordered" evidence="1">
    <location>
        <begin position="97"/>
        <end position="157"/>
    </location>
</feature>
<sequence length="157" mass="16941">MYDKVSPNKSAGVAMPLSEYEQRVLEQMERELTSDDPRLATTLTSTTSRSGARYVIAGIGLVVGLLALVLGAAQSVPWVGVIGFVIMFAAVTYALTPPKRRPVGPLGTVSESGSINPTKAGTSNGSRSRSGPAPQRPQNRGSFMHRLEERWDRRRGE</sequence>
<evidence type="ECO:0000256" key="2">
    <source>
        <dbReference type="SAM" id="Phobius"/>
    </source>
</evidence>